<dbReference type="Proteomes" id="UP000736373">
    <property type="component" value="Unassembled WGS sequence"/>
</dbReference>
<dbReference type="EMBL" id="VZQQ01000013">
    <property type="protein sequence ID" value="MBC8748396.1"/>
    <property type="molecule type" value="Genomic_DNA"/>
</dbReference>
<sequence length="134" mass="15009">MTYVTQLANSQRDGCNDSRLHEVRLARQQSVQPTGSASTAPEYPHLWLTGKDARVPARLLPAACSMLGRGRLVAKEPPARGPRKTSPFARRTRRDVANLTKKEQNLEDATSVSKETIRDLPHRLTTPEFPHPQF</sequence>
<gene>
    <name evidence="2" type="ORF">F6X42_17835</name>
</gene>
<name>A0ABR7PQ54_9BURK</name>
<feature type="region of interest" description="Disordered" evidence="1">
    <location>
        <begin position="73"/>
        <end position="134"/>
    </location>
</feature>
<organism evidence="2 3">
    <name type="scientific">Paraburkholderia podalyriae</name>
    <dbReference type="NCBI Taxonomy" id="1938811"/>
    <lineage>
        <taxon>Bacteria</taxon>
        <taxon>Pseudomonadati</taxon>
        <taxon>Pseudomonadota</taxon>
        <taxon>Betaproteobacteria</taxon>
        <taxon>Burkholderiales</taxon>
        <taxon>Burkholderiaceae</taxon>
        <taxon>Paraburkholderia</taxon>
    </lineage>
</organism>
<dbReference type="RefSeq" id="WP_187635449.1">
    <property type="nucleotide sequence ID" value="NZ_VZQQ01000013.1"/>
</dbReference>
<proteinExistence type="predicted"/>
<reference evidence="2 3" key="1">
    <citation type="submission" date="2019-09" db="EMBL/GenBank/DDBJ databases">
        <title>Paraburkholderia podalyriae sp. nov., A South African Podalyria-associated rhizobium.</title>
        <authorList>
            <person name="Mavima L."/>
            <person name="Beukes C.W."/>
            <person name="Palmer M."/>
            <person name="De Meyer S.E."/>
            <person name="James E.K."/>
            <person name="Maluk M."/>
            <person name="Avontuur J.R."/>
            <person name="Chan W.Y."/>
            <person name="Venter S.N."/>
            <person name="Steenkamp E.T."/>
        </authorList>
    </citation>
    <scope>NUCLEOTIDE SEQUENCE [LARGE SCALE GENOMIC DNA]</scope>
    <source>
        <strain evidence="2 3">WC7.3b</strain>
    </source>
</reference>
<evidence type="ECO:0000313" key="2">
    <source>
        <dbReference type="EMBL" id="MBC8748396.1"/>
    </source>
</evidence>
<accession>A0ABR7PQ54</accession>
<keyword evidence="3" id="KW-1185">Reference proteome</keyword>
<protein>
    <submittedName>
        <fullName evidence="2">Uncharacterized protein</fullName>
    </submittedName>
</protein>
<comment type="caution">
    <text evidence="2">The sequence shown here is derived from an EMBL/GenBank/DDBJ whole genome shotgun (WGS) entry which is preliminary data.</text>
</comment>
<feature type="compositionally biased region" description="Basic and acidic residues" evidence="1">
    <location>
        <begin position="94"/>
        <end position="105"/>
    </location>
</feature>
<evidence type="ECO:0000256" key="1">
    <source>
        <dbReference type="SAM" id="MobiDB-lite"/>
    </source>
</evidence>
<evidence type="ECO:0000313" key="3">
    <source>
        <dbReference type="Proteomes" id="UP000736373"/>
    </source>
</evidence>